<feature type="transmembrane region" description="Helical" evidence="8">
    <location>
        <begin position="194"/>
        <end position="218"/>
    </location>
</feature>
<dbReference type="PANTHER" id="PTHR30614">
    <property type="entry name" value="MEMBRANE COMPONENT OF AMINO ACID ABC TRANSPORTER"/>
    <property type="match status" value="1"/>
</dbReference>
<feature type="transmembrane region" description="Helical" evidence="8">
    <location>
        <begin position="53"/>
        <end position="76"/>
    </location>
</feature>
<dbReference type="OrthoDB" id="9805999at2"/>
<dbReference type="STRING" id="1302272.FC96_GL000559"/>
<dbReference type="SUPFAM" id="SSF161098">
    <property type="entry name" value="MetI-like"/>
    <property type="match status" value="1"/>
</dbReference>
<evidence type="ECO:0000256" key="5">
    <source>
        <dbReference type="ARBA" id="ARBA00022970"/>
    </source>
</evidence>
<evidence type="ECO:0000256" key="2">
    <source>
        <dbReference type="ARBA" id="ARBA00022448"/>
    </source>
</evidence>
<evidence type="ECO:0000256" key="7">
    <source>
        <dbReference type="ARBA" id="ARBA00023136"/>
    </source>
</evidence>
<dbReference type="Proteomes" id="UP000050911">
    <property type="component" value="Unassembled WGS sequence"/>
</dbReference>
<dbReference type="AlphaFoldDB" id="A0A0R1HNU3"/>
<reference evidence="10 11" key="1">
    <citation type="journal article" date="2015" name="Genome Announc.">
        <title>Expanding the biotechnology potential of lactobacilli through comparative genomics of 213 strains and associated genera.</title>
        <authorList>
            <person name="Sun Z."/>
            <person name="Harris H.M."/>
            <person name="McCann A."/>
            <person name="Guo C."/>
            <person name="Argimon S."/>
            <person name="Zhang W."/>
            <person name="Yang X."/>
            <person name="Jeffery I.B."/>
            <person name="Cooney J.C."/>
            <person name="Kagawa T.F."/>
            <person name="Liu W."/>
            <person name="Song Y."/>
            <person name="Salvetti E."/>
            <person name="Wrobel A."/>
            <person name="Rasinkangas P."/>
            <person name="Parkhill J."/>
            <person name="Rea M.C."/>
            <person name="O'Sullivan O."/>
            <person name="Ritari J."/>
            <person name="Douillard F.P."/>
            <person name="Paul Ross R."/>
            <person name="Yang R."/>
            <person name="Briner A.E."/>
            <person name="Felis G.E."/>
            <person name="de Vos W.M."/>
            <person name="Barrangou R."/>
            <person name="Klaenhammer T.R."/>
            <person name="Caufield P.W."/>
            <person name="Cui Y."/>
            <person name="Zhang H."/>
            <person name="O'Toole P.W."/>
        </authorList>
    </citation>
    <scope>NUCLEOTIDE SEQUENCE [LARGE SCALE GENOMIC DNA]</scope>
    <source>
        <strain evidence="10 11">JCM 15530</strain>
    </source>
</reference>
<evidence type="ECO:0000313" key="10">
    <source>
        <dbReference type="EMBL" id="KRK47289.1"/>
    </source>
</evidence>
<dbReference type="Gene3D" id="1.10.3720.10">
    <property type="entry name" value="MetI-like"/>
    <property type="match status" value="1"/>
</dbReference>
<evidence type="ECO:0000256" key="3">
    <source>
        <dbReference type="ARBA" id="ARBA00022475"/>
    </source>
</evidence>
<dbReference type="InterPro" id="IPR035906">
    <property type="entry name" value="MetI-like_sf"/>
</dbReference>
<dbReference type="CDD" id="cd06261">
    <property type="entry name" value="TM_PBP2"/>
    <property type="match status" value="1"/>
</dbReference>
<protein>
    <submittedName>
        <fullName evidence="10">ABC transporter permease</fullName>
    </submittedName>
</protein>
<dbReference type="GO" id="GO:0043190">
    <property type="term" value="C:ATP-binding cassette (ABC) transporter complex"/>
    <property type="evidence" value="ECO:0007669"/>
    <property type="project" value="InterPro"/>
</dbReference>
<dbReference type="NCBIfam" id="TIGR01726">
    <property type="entry name" value="HEQRo_perm_3TM"/>
    <property type="match status" value="1"/>
</dbReference>
<evidence type="ECO:0000313" key="11">
    <source>
        <dbReference type="Proteomes" id="UP000050911"/>
    </source>
</evidence>
<keyword evidence="5" id="KW-0029">Amino-acid transport</keyword>
<dbReference type="PATRIC" id="fig|1302272.5.peg.557"/>
<name>A0A0R1HNU3_9LACO</name>
<evidence type="ECO:0000256" key="8">
    <source>
        <dbReference type="RuleBase" id="RU363032"/>
    </source>
</evidence>
<accession>A0A0R1HNU3</accession>
<keyword evidence="4 8" id="KW-0812">Transmembrane</keyword>
<dbReference type="GO" id="GO:0022857">
    <property type="term" value="F:transmembrane transporter activity"/>
    <property type="evidence" value="ECO:0007669"/>
    <property type="project" value="InterPro"/>
</dbReference>
<keyword evidence="3" id="KW-1003">Cell membrane</keyword>
<evidence type="ECO:0000256" key="4">
    <source>
        <dbReference type="ARBA" id="ARBA00022692"/>
    </source>
</evidence>
<sequence length="236" mass="26275">MTFSVVLNTFVQLFKGVPVTLTFIIFAWILGSSLSILVTAGRLSQHQWLRAILTVYVSFIRSVPIVLQLFLVYYGLPLVVKLSLGIDLSSVSKMLFCVITFTLYYGAYLSEILRPSYLTVSAEQRDAALSMGYTPLQADIHVLIPQTLSIAIPGLGNEIINLVHQSSILFVLGTVDLMGQADTIVSNDYTSSPLLTYFCAGLIYWAIVIILNLVLSFLEVRIDKFRDLPSERSLIR</sequence>
<dbReference type="EMBL" id="AZCX01000010">
    <property type="protein sequence ID" value="KRK47289.1"/>
    <property type="molecule type" value="Genomic_DNA"/>
</dbReference>
<evidence type="ECO:0000259" key="9">
    <source>
        <dbReference type="PROSITE" id="PS50928"/>
    </source>
</evidence>
<keyword evidence="6 8" id="KW-1133">Transmembrane helix</keyword>
<gene>
    <name evidence="10" type="ORF">FC96_GL000559</name>
</gene>
<organism evidence="10 11">
    <name type="scientific">Secundilactobacillus kimchicus JCM 15530</name>
    <dbReference type="NCBI Taxonomy" id="1302272"/>
    <lineage>
        <taxon>Bacteria</taxon>
        <taxon>Bacillati</taxon>
        <taxon>Bacillota</taxon>
        <taxon>Bacilli</taxon>
        <taxon>Lactobacillales</taxon>
        <taxon>Lactobacillaceae</taxon>
        <taxon>Secundilactobacillus</taxon>
    </lineage>
</organism>
<comment type="similarity">
    <text evidence="8">Belongs to the binding-protein-dependent transport system permease family.</text>
</comment>
<dbReference type="InterPro" id="IPR010065">
    <property type="entry name" value="AA_ABC_transptr_permease_3TM"/>
</dbReference>
<comment type="caution">
    <text evidence="10">The sequence shown here is derived from an EMBL/GenBank/DDBJ whole genome shotgun (WGS) entry which is preliminary data.</text>
</comment>
<feature type="domain" description="ABC transmembrane type-1" evidence="9">
    <location>
        <begin position="13"/>
        <end position="215"/>
    </location>
</feature>
<keyword evidence="2 8" id="KW-0813">Transport</keyword>
<dbReference type="PROSITE" id="PS50928">
    <property type="entry name" value="ABC_TM1"/>
    <property type="match status" value="1"/>
</dbReference>
<dbReference type="InterPro" id="IPR043429">
    <property type="entry name" value="ArtM/GltK/GlnP/TcyL/YhdX-like"/>
</dbReference>
<evidence type="ECO:0000256" key="6">
    <source>
        <dbReference type="ARBA" id="ARBA00022989"/>
    </source>
</evidence>
<dbReference type="Pfam" id="PF00528">
    <property type="entry name" value="BPD_transp_1"/>
    <property type="match status" value="1"/>
</dbReference>
<evidence type="ECO:0000256" key="1">
    <source>
        <dbReference type="ARBA" id="ARBA00004651"/>
    </source>
</evidence>
<keyword evidence="7 8" id="KW-0472">Membrane</keyword>
<dbReference type="InterPro" id="IPR000515">
    <property type="entry name" value="MetI-like"/>
</dbReference>
<dbReference type="PANTHER" id="PTHR30614:SF0">
    <property type="entry name" value="L-CYSTINE TRANSPORT SYSTEM PERMEASE PROTEIN TCYL"/>
    <property type="match status" value="1"/>
</dbReference>
<dbReference type="RefSeq" id="WP_054659844.1">
    <property type="nucleotide sequence ID" value="NZ_AZCX01000010.1"/>
</dbReference>
<proteinExistence type="inferred from homology"/>
<keyword evidence="11" id="KW-1185">Reference proteome</keyword>
<feature type="transmembrane region" description="Helical" evidence="8">
    <location>
        <begin position="20"/>
        <end position="41"/>
    </location>
</feature>
<dbReference type="GO" id="GO:0006865">
    <property type="term" value="P:amino acid transport"/>
    <property type="evidence" value="ECO:0007669"/>
    <property type="project" value="UniProtKB-KW"/>
</dbReference>
<comment type="subcellular location">
    <subcellularLocation>
        <location evidence="1 8">Cell membrane</location>
        <topology evidence="1 8">Multi-pass membrane protein</topology>
    </subcellularLocation>
</comment>